<evidence type="ECO:0000313" key="2">
    <source>
        <dbReference type="EMBL" id="MPC40714.1"/>
    </source>
</evidence>
<gene>
    <name evidence="2" type="ORF">E2C01_034279</name>
</gene>
<sequence length="61" mass="6680">MQSSSTIFLAILQTRMSRSAGFLSSPLILPPAPNPLNDFRLESPIQPLSSDSHQHHPSTSH</sequence>
<comment type="caution">
    <text evidence="2">The sequence shown here is derived from an EMBL/GenBank/DDBJ whole genome shotgun (WGS) entry which is preliminary data.</text>
</comment>
<dbReference type="EMBL" id="VSRR010004787">
    <property type="protein sequence ID" value="MPC40714.1"/>
    <property type="molecule type" value="Genomic_DNA"/>
</dbReference>
<reference evidence="2 3" key="1">
    <citation type="submission" date="2019-05" db="EMBL/GenBank/DDBJ databases">
        <title>Another draft genome of Portunus trituberculatus and its Hox gene families provides insights of decapod evolution.</title>
        <authorList>
            <person name="Jeong J.-H."/>
            <person name="Song I."/>
            <person name="Kim S."/>
            <person name="Choi T."/>
            <person name="Kim D."/>
            <person name="Ryu S."/>
            <person name="Kim W."/>
        </authorList>
    </citation>
    <scope>NUCLEOTIDE SEQUENCE [LARGE SCALE GENOMIC DNA]</scope>
    <source>
        <tissue evidence="2">Muscle</tissue>
    </source>
</reference>
<proteinExistence type="predicted"/>
<organism evidence="2 3">
    <name type="scientific">Portunus trituberculatus</name>
    <name type="common">Swimming crab</name>
    <name type="synonym">Neptunus trituberculatus</name>
    <dbReference type="NCBI Taxonomy" id="210409"/>
    <lineage>
        <taxon>Eukaryota</taxon>
        <taxon>Metazoa</taxon>
        <taxon>Ecdysozoa</taxon>
        <taxon>Arthropoda</taxon>
        <taxon>Crustacea</taxon>
        <taxon>Multicrustacea</taxon>
        <taxon>Malacostraca</taxon>
        <taxon>Eumalacostraca</taxon>
        <taxon>Eucarida</taxon>
        <taxon>Decapoda</taxon>
        <taxon>Pleocyemata</taxon>
        <taxon>Brachyura</taxon>
        <taxon>Eubrachyura</taxon>
        <taxon>Portunoidea</taxon>
        <taxon>Portunidae</taxon>
        <taxon>Portuninae</taxon>
        <taxon>Portunus</taxon>
    </lineage>
</organism>
<keyword evidence="3" id="KW-1185">Reference proteome</keyword>
<protein>
    <submittedName>
        <fullName evidence="2">Uncharacterized protein</fullName>
    </submittedName>
</protein>
<name>A0A5B7F842_PORTR</name>
<dbReference type="Proteomes" id="UP000324222">
    <property type="component" value="Unassembled WGS sequence"/>
</dbReference>
<accession>A0A5B7F842</accession>
<feature type="region of interest" description="Disordered" evidence="1">
    <location>
        <begin position="33"/>
        <end position="61"/>
    </location>
</feature>
<evidence type="ECO:0000256" key="1">
    <source>
        <dbReference type="SAM" id="MobiDB-lite"/>
    </source>
</evidence>
<dbReference type="AlphaFoldDB" id="A0A5B7F842"/>
<evidence type="ECO:0000313" key="3">
    <source>
        <dbReference type="Proteomes" id="UP000324222"/>
    </source>
</evidence>